<evidence type="ECO:0000256" key="4">
    <source>
        <dbReference type="ARBA" id="ARBA00022553"/>
    </source>
</evidence>
<dbReference type="InterPro" id="IPR003661">
    <property type="entry name" value="HisK_dim/P_dom"/>
</dbReference>
<dbReference type="InterPro" id="IPR003660">
    <property type="entry name" value="HAMP_dom"/>
</dbReference>
<feature type="domain" description="HAMP" evidence="11">
    <location>
        <begin position="152"/>
        <end position="204"/>
    </location>
</feature>
<sequence length="278" mass="29597">MRERLIALFVGLTVAVLALSGIPRAYAVADLVHVNEQSKAERSADLIAVVIGERASSRGAVTEASLAPLLDSAESIEYVAPGGTVTRAGTAAQRPSPDDISVSREVPGGGRVTLWRSGDVVEEGVSDAVLPMVLLALALLIAAALVGSVLARRLSRPFAELATVADDIGQGRFDVEVPHYAVPEAEAIGDALRRGAGRLDELVERERSLAVNASHELRTPIAALRLELEDLAMWPQTPPEVADELRGYIPELKRLSAAVTQYLDTARDQRRANNDFGA</sequence>
<evidence type="ECO:0000259" key="11">
    <source>
        <dbReference type="PROSITE" id="PS50885"/>
    </source>
</evidence>
<dbReference type="Pfam" id="PF00672">
    <property type="entry name" value="HAMP"/>
    <property type="match status" value="1"/>
</dbReference>
<evidence type="ECO:0000256" key="10">
    <source>
        <dbReference type="SAM" id="Phobius"/>
    </source>
</evidence>
<keyword evidence="8 10" id="KW-1133">Transmembrane helix</keyword>
<reference evidence="12 13" key="1">
    <citation type="submission" date="2019-07" db="EMBL/GenBank/DDBJ databases">
        <title>Whole genome shotgun sequence of Knoellia locipacati NBRC 109775.</title>
        <authorList>
            <person name="Hosoyama A."/>
            <person name="Uohara A."/>
            <person name="Ohji S."/>
            <person name="Ichikawa N."/>
        </authorList>
    </citation>
    <scope>NUCLEOTIDE SEQUENCE [LARGE SCALE GENOMIC DNA]</scope>
    <source>
        <strain evidence="12 13">NBRC 109775</strain>
    </source>
</reference>
<dbReference type="Proteomes" id="UP000321793">
    <property type="component" value="Unassembled WGS sequence"/>
</dbReference>
<dbReference type="SMART" id="SM00304">
    <property type="entry name" value="HAMP"/>
    <property type="match status" value="2"/>
</dbReference>
<evidence type="ECO:0000256" key="8">
    <source>
        <dbReference type="ARBA" id="ARBA00022989"/>
    </source>
</evidence>
<name>A0A512SXH5_9MICO</name>
<dbReference type="Gene3D" id="6.10.340.10">
    <property type="match status" value="1"/>
</dbReference>
<dbReference type="InterPro" id="IPR050428">
    <property type="entry name" value="TCS_sensor_his_kinase"/>
</dbReference>
<gene>
    <name evidence="12" type="ORF">KLO01_07190</name>
</gene>
<evidence type="ECO:0000256" key="6">
    <source>
        <dbReference type="ARBA" id="ARBA00022692"/>
    </source>
</evidence>
<dbReference type="RefSeq" id="WP_186827895.1">
    <property type="nucleotide sequence ID" value="NZ_BAABDN010000001.1"/>
</dbReference>
<evidence type="ECO:0000256" key="7">
    <source>
        <dbReference type="ARBA" id="ARBA00022777"/>
    </source>
</evidence>
<dbReference type="Pfam" id="PF00512">
    <property type="entry name" value="HisKA"/>
    <property type="match status" value="1"/>
</dbReference>
<dbReference type="PANTHER" id="PTHR45436">
    <property type="entry name" value="SENSOR HISTIDINE KINASE YKOH"/>
    <property type="match status" value="1"/>
</dbReference>
<evidence type="ECO:0000256" key="3">
    <source>
        <dbReference type="ARBA" id="ARBA00012438"/>
    </source>
</evidence>
<dbReference type="PROSITE" id="PS50885">
    <property type="entry name" value="HAMP"/>
    <property type="match status" value="1"/>
</dbReference>
<dbReference type="CDD" id="cd00082">
    <property type="entry name" value="HisKA"/>
    <property type="match status" value="1"/>
</dbReference>
<keyword evidence="5" id="KW-0808">Transferase</keyword>
<evidence type="ECO:0000256" key="5">
    <source>
        <dbReference type="ARBA" id="ARBA00022679"/>
    </source>
</evidence>
<evidence type="ECO:0000313" key="13">
    <source>
        <dbReference type="Proteomes" id="UP000321793"/>
    </source>
</evidence>
<keyword evidence="4" id="KW-0597">Phosphoprotein</keyword>
<dbReference type="GO" id="GO:0005886">
    <property type="term" value="C:plasma membrane"/>
    <property type="evidence" value="ECO:0007669"/>
    <property type="project" value="UniProtKB-SubCell"/>
</dbReference>
<evidence type="ECO:0000313" key="12">
    <source>
        <dbReference type="EMBL" id="GEQ12672.1"/>
    </source>
</evidence>
<dbReference type="Gene3D" id="1.10.287.130">
    <property type="match status" value="1"/>
</dbReference>
<dbReference type="EMBL" id="BKBA01000003">
    <property type="protein sequence ID" value="GEQ12672.1"/>
    <property type="molecule type" value="Genomic_DNA"/>
</dbReference>
<dbReference type="SUPFAM" id="SSF47384">
    <property type="entry name" value="Homodimeric domain of signal transducing histidine kinase"/>
    <property type="match status" value="1"/>
</dbReference>
<keyword evidence="9" id="KW-0902">Two-component regulatory system</keyword>
<comment type="subcellular location">
    <subcellularLocation>
        <location evidence="2">Cell membrane</location>
    </subcellularLocation>
</comment>
<dbReference type="EC" id="2.7.13.3" evidence="3"/>
<dbReference type="AlphaFoldDB" id="A0A512SXH5"/>
<comment type="catalytic activity">
    <reaction evidence="1">
        <text>ATP + protein L-histidine = ADP + protein N-phospho-L-histidine.</text>
        <dbReference type="EC" id="2.7.13.3"/>
    </reaction>
</comment>
<dbReference type="SMART" id="SM00388">
    <property type="entry name" value="HisKA"/>
    <property type="match status" value="1"/>
</dbReference>
<protein>
    <recommendedName>
        <fullName evidence="3">histidine kinase</fullName>
        <ecNumber evidence="3">2.7.13.3</ecNumber>
    </recommendedName>
</protein>
<comment type="caution">
    <text evidence="12">The sequence shown here is derived from an EMBL/GenBank/DDBJ whole genome shotgun (WGS) entry which is preliminary data.</text>
</comment>
<evidence type="ECO:0000256" key="2">
    <source>
        <dbReference type="ARBA" id="ARBA00004236"/>
    </source>
</evidence>
<dbReference type="InterPro" id="IPR036097">
    <property type="entry name" value="HisK_dim/P_sf"/>
</dbReference>
<organism evidence="12 13">
    <name type="scientific">Knoellia locipacati</name>
    <dbReference type="NCBI Taxonomy" id="882824"/>
    <lineage>
        <taxon>Bacteria</taxon>
        <taxon>Bacillati</taxon>
        <taxon>Actinomycetota</taxon>
        <taxon>Actinomycetes</taxon>
        <taxon>Micrococcales</taxon>
        <taxon>Intrasporangiaceae</taxon>
        <taxon>Knoellia</taxon>
    </lineage>
</organism>
<evidence type="ECO:0000256" key="9">
    <source>
        <dbReference type="ARBA" id="ARBA00023012"/>
    </source>
</evidence>
<keyword evidence="6 10" id="KW-0812">Transmembrane</keyword>
<keyword evidence="10" id="KW-0472">Membrane</keyword>
<evidence type="ECO:0000256" key="1">
    <source>
        <dbReference type="ARBA" id="ARBA00000085"/>
    </source>
</evidence>
<dbReference type="PANTHER" id="PTHR45436:SF5">
    <property type="entry name" value="SENSOR HISTIDINE KINASE TRCS"/>
    <property type="match status" value="1"/>
</dbReference>
<dbReference type="GO" id="GO:0000155">
    <property type="term" value="F:phosphorelay sensor kinase activity"/>
    <property type="evidence" value="ECO:0007669"/>
    <property type="project" value="InterPro"/>
</dbReference>
<proteinExistence type="predicted"/>
<keyword evidence="13" id="KW-1185">Reference proteome</keyword>
<accession>A0A512SXH5</accession>
<feature type="transmembrane region" description="Helical" evidence="10">
    <location>
        <begin position="128"/>
        <end position="151"/>
    </location>
</feature>
<keyword evidence="7" id="KW-0418">Kinase</keyword>